<accession>A0A318TGZ5</accession>
<comment type="caution">
    <text evidence="1">The sequence shown here is derived from an EMBL/GenBank/DDBJ whole genome shotgun (WGS) entry which is preliminary data.</text>
</comment>
<dbReference type="OrthoDB" id="1766664at2"/>
<dbReference type="GO" id="GO:0043752">
    <property type="term" value="F:adenosylcobinamide kinase activity"/>
    <property type="evidence" value="ECO:0007669"/>
    <property type="project" value="InterPro"/>
</dbReference>
<sequence length="139" mass="15846">MQVIIGGANNGKRKFVKQQLMQHPSGKIHFFEGELPKKDSFSTEDILVIGNFKNIILPKVHLDEVVIAEEIFNRLIELNKQARVICICTDIGRGVVPMEKEERKLRDACGRLYQNLISESEDVIRIWYGLPEVLKGEGL</sequence>
<evidence type="ECO:0000313" key="2">
    <source>
        <dbReference type="Proteomes" id="UP000247416"/>
    </source>
</evidence>
<dbReference type="GO" id="GO:0009236">
    <property type="term" value="P:cobalamin biosynthetic process"/>
    <property type="evidence" value="ECO:0007669"/>
    <property type="project" value="UniProtKB-UniPathway"/>
</dbReference>
<dbReference type="EMBL" id="QJTJ01000034">
    <property type="protein sequence ID" value="PYF03070.1"/>
    <property type="molecule type" value="Genomic_DNA"/>
</dbReference>
<dbReference type="Pfam" id="PF02283">
    <property type="entry name" value="CobU"/>
    <property type="match status" value="1"/>
</dbReference>
<dbReference type="GO" id="GO:0016779">
    <property type="term" value="F:nucleotidyltransferase activity"/>
    <property type="evidence" value="ECO:0007669"/>
    <property type="project" value="UniProtKB-KW"/>
</dbReference>
<dbReference type="InterPro" id="IPR027417">
    <property type="entry name" value="P-loop_NTPase"/>
</dbReference>
<organism evidence="1 2">
    <name type="scientific">Ureibacillus chungkukjangi</name>
    <dbReference type="NCBI Taxonomy" id="1202712"/>
    <lineage>
        <taxon>Bacteria</taxon>
        <taxon>Bacillati</taxon>
        <taxon>Bacillota</taxon>
        <taxon>Bacilli</taxon>
        <taxon>Bacillales</taxon>
        <taxon>Caryophanaceae</taxon>
        <taxon>Ureibacillus</taxon>
    </lineage>
</organism>
<dbReference type="GO" id="GO:0000166">
    <property type="term" value="F:nucleotide binding"/>
    <property type="evidence" value="ECO:0007669"/>
    <property type="project" value="InterPro"/>
</dbReference>
<dbReference type="UniPathway" id="UPA00148">
    <property type="reaction ID" value="UER00236"/>
</dbReference>
<keyword evidence="1" id="KW-0418">Kinase</keyword>
<dbReference type="Proteomes" id="UP000247416">
    <property type="component" value="Unassembled WGS sequence"/>
</dbReference>
<protein>
    <submittedName>
        <fullName evidence="1">Adenosylcobinamide kinase /adenosylcobinamide-phosphate guanylyltransferase</fullName>
    </submittedName>
</protein>
<dbReference type="RefSeq" id="WP_107935437.1">
    <property type="nucleotide sequence ID" value="NZ_CP085009.1"/>
</dbReference>
<dbReference type="InterPro" id="IPR003203">
    <property type="entry name" value="CobU/CobP"/>
</dbReference>
<dbReference type="AlphaFoldDB" id="A0A318TGZ5"/>
<proteinExistence type="predicted"/>
<keyword evidence="2" id="KW-1185">Reference proteome</keyword>
<dbReference type="Gene3D" id="3.40.50.300">
    <property type="entry name" value="P-loop containing nucleotide triphosphate hydrolases"/>
    <property type="match status" value="1"/>
</dbReference>
<keyword evidence="1" id="KW-0548">Nucleotidyltransferase</keyword>
<name>A0A318TGZ5_9BACL</name>
<evidence type="ECO:0000313" key="1">
    <source>
        <dbReference type="EMBL" id="PYF03070.1"/>
    </source>
</evidence>
<gene>
    <name evidence="1" type="ORF">BJ095_13426</name>
</gene>
<dbReference type="SUPFAM" id="SSF52540">
    <property type="entry name" value="P-loop containing nucleoside triphosphate hydrolases"/>
    <property type="match status" value="1"/>
</dbReference>
<reference evidence="1 2" key="1">
    <citation type="submission" date="2018-06" db="EMBL/GenBank/DDBJ databases">
        <title>Genomic Encyclopedia of Archaeal and Bacterial Type Strains, Phase II (KMG-II): from individual species to whole genera.</title>
        <authorList>
            <person name="Goeker M."/>
        </authorList>
    </citation>
    <scope>NUCLEOTIDE SEQUENCE [LARGE SCALE GENOMIC DNA]</scope>
    <source>
        <strain evidence="1 2">KACC 16626</strain>
    </source>
</reference>
<keyword evidence="1" id="KW-0808">Transferase</keyword>